<dbReference type="OrthoDB" id="1274115at2759"/>
<gene>
    <name evidence="3" type="ORF">cubi_00844</name>
</gene>
<name>A0A1J4MF64_9CRYT</name>
<dbReference type="EMBL" id="LRBP01000018">
    <property type="protein sequence ID" value="OII72872.1"/>
    <property type="molecule type" value="Genomic_DNA"/>
</dbReference>
<dbReference type="PRINTS" id="PR00080">
    <property type="entry name" value="SDRFAMILY"/>
</dbReference>
<proteinExistence type="inferred from homology"/>
<protein>
    <submittedName>
        <fullName evidence="3">Uncharacterized protein</fullName>
    </submittedName>
</protein>
<keyword evidence="4" id="KW-1185">Reference proteome</keyword>
<accession>A0A1J4MF64</accession>
<dbReference type="GO" id="GO:0016491">
    <property type="term" value="F:oxidoreductase activity"/>
    <property type="evidence" value="ECO:0007669"/>
    <property type="project" value="UniProtKB-KW"/>
</dbReference>
<dbReference type="GeneID" id="39977636"/>
<evidence type="ECO:0000313" key="3">
    <source>
        <dbReference type="EMBL" id="OII72872.1"/>
    </source>
</evidence>
<dbReference type="AlphaFoldDB" id="A0A1J4MF64"/>
<dbReference type="PROSITE" id="PS00061">
    <property type="entry name" value="ADH_SHORT"/>
    <property type="match status" value="1"/>
</dbReference>
<organism evidence="3 4">
    <name type="scientific">Cryptosporidium ubiquitum</name>
    <dbReference type="NCBI Taxonomy" id="857276"/>
    <lineage>
        <taxon>Eukaryota</taxon>
        <taxon>Sar</taxon>
        <taxon>Alveolata</taxon>
        <taxon>Apicomplexa</taxon>
        <taxon>Conoidasida</taxon>
        <taxon>Coccidia</taxon>
        <taxon>Eucoccidiorida</taxon>
        <taxon>Eimeriorina</taxon>
        <taxon>Cryptosporidiidae</taxon>
        <taxon>Cryptosporidium</taxon>
    </lineage>
</organism>
<dbReference type="PANTHER" id="PTHR43658">
    <property type="entry name" value="SHORT-CHAIN DEHYDROGENASE/REDUCTASE"/>
    <property type="match status" value="1"/>
</dbReference>
<dbReference type="Pfam" id="PF00106">
    <property type="entry name" value="adh_short"/>
    <property type="match status" value="1"/>
</dbReference>
<dbReference type="InterPro" id="IPR036291">
    <property type="entry name" value="NAD(P)-bd_dom_sf"/>
</dbReference>
<dbReference type="PRINTS" id="PR00081">
    <property type="entry name" value="GDHRDH"/>
</dbReference>
<reference evidence="3 4" key="1">
    <citation type="submission" date="2016-10" db="EMBL/GenBank/DDBJ databases">
        <title>Reductive evolution of mitochondrial metabolism and differential evolution of invasion-related proteins in Cryptosporidium.</title>
        <authorList>
            <person name="Liu S."/>
            <person name="Roellig D.M."/>
            <person name="Guo Y."/>
            <person name="Li N."/>
            <person name="Frace M.A."/>
            <person name="Tang K."/>
            <person name="Zhang L."/>
            <person name="Feng Y."/>
            <person name="Xiao L."/>
        </authorList>
    </citation>
    <scope>NUCLEOTIDE SEQUENCE [LARGE SCALE GENOMIC DNA]</scope>
    <source>
        <strain evidence="3">39726</strain>
    </source>
</reference>
<evidence type="ECO:0000313" key="4">
    <source>
        <dbReference type="Proteomes" id="UP000186176"/>
    </source>
</evidence>
<dbReference type="Proteomes" id="UP000186176">
    <property type="component" value="Unassembled WGS sequence"/>
</dbReference>
<dbReference type="RefSeq" id="XP_028874236.1">
    <property type="nucleotide sequence ID" value="XM_029017857.1"/>
</dbReference>
<dbReference type="Gene3D" id="3.40.50.720">
    <property type="entry name" value="NAD(P)-binding Rossmann-like Domain"/>
    <property type="match status" value="1"/>
</dbReference>
<dbReference type="VEuPathDB" id="CryptoDB:cubi_00844"/>
<comment type="caution">
    <text evidence="3">The sequence shown here is derived from an EMBL/GenBank/DDBJ whole genome shotgun (WGS) entry which is preliminary data.</text>
</comment>
<dbReference type="SUPFAM" id="SSF51735">
    <property type="entry name" value="NAD(P)-binding Rossmann-fold domains"/>
    <property type="match status" value="1"/>
</dbReference>
<dbReference type="PANTHER" id="PTHR43658:SF8">
    <property type="entry name" value="17-BETA-HYDROXYSTEROID DEHYDROGENASE 14-RELATED"/>
    <property type="match status" value="1"/>
</dbReference>
<evidence type="ECO:0000256" key="2">
    <source>
        <dbReference type="RuleBase" id="RU000363"/>
    </source>
</evidence>
<comment type="similarity">
    <text evidence="2">Belongs to the short-chain dehydrogenases/reductases (SDR) family.</text>
</comment>
<keyword evidence="1" id="KW-0560">Oxidoreductase</keyword>
<sequence>MKIEDSVIVVTGGMSGLGKAVVDELAKENPRKVCLMDAALKEDDFEEELMSNCEKYCVDVTDYKCIKNAAKSIMNKYSKIDIVVHCAGITHCPTPIVQKDDNGKIMENNEDIPEIWGKVMNVNVMGTLNIVHCLAPFLAMNKGNSHGFEKGVFVLVSSSTARDGPAQNQGYVASKGAINSLTLPLARELGPLGIRVVTISPGIFDTPMSKHSMSEKISSTLLKSIPLGRFGVPNEFAETVINVGIKSEYISGEIVYLDGAWRPPFITSGSIKRLSIHKSSSNDE</sequence>
<dbReference type="InterPro" id="IPR002347">
    <property type="entry name" value="SDR_fam"/>
</dbReference>
<dbReference type="InterPro" id="IPR020904">
    <property type="entry name" value="Sc_DH/Rdtase_CS"/>
</dbReference>
<evidence type="ECO:0000256" key="1">
    <source>
        <dbReference type="ARBA" id="ARBA00023002"/>
    </source>
</evidence>